<evidence type="ECO:0000259" key="1">
    <source>
        <dbReference type="Pfam" id="PF02771"/>
    </source>
</evidence>
<dbReference type="Proteomes" id="UP001528040">
    <property type="component" value="Unassembled WGS sequence"/>
</dbReference>
<protein>
    <submittedName>
        <fullName evidence="2">Acyl-CoA dehydrogenase family protein</fullName>
    </submittedName>
</protein>
<accession>A0ABT4W3M4</accession>
<dbReference type="Gene3D" id="1.10.540.10">
    <property type="entry name" value="Acyl-CoA dehydrogenase/oxidase, N-terminal domain"/>
    <property type="match status" value="1"/>
</dbReference>
<proteinExistence type="predicted"/>
<dbReference type="SUPFAM" id="SSF56645">
    <property type="entry name" value="Acyl-CoA dehydrogenase NM domain-like"/>
    <property type="match status" value="1"/>
</dbReference>
<dbReference type="InterPro" id="IPR037069">
    <property type="entry name" value="AcylCoA_DH/ox_N_sf"/>
</dbReference>
<organism evidence="2 3">
    <name type="scientific">Aliiroseovarius salicola</name>
    <dbReference type="NCBI Taxonomy" id="3009082"/>
    <lineage>
        <taxon>Bacteria</taxon>
        <taxon>Pseudomonadati</taxon>
        <taxon>Pseudomonadota</taxon>
        <taxon>Alphaproteobacteria</taxon>
        <taxon>Rhodobacterales</taxon>
        <taxon>Paracoccaceae</taxon>
        <taxon>Aliiroseovarius</taxon>
    </lineage>
</organism>
<dbReference type="RefSeq" id="WP_271054828.1">
    <property type="nucleotide sequence ID" value="NZ_JAQIIO010000007.1"/>
</dbReference>
<feature type="domain" description="Acyl-CoA dehydrogenase/oxidase N-terminal" evidence="1">
    <location>
        <begin position="7"/>
        <end position="60"/>
    </location>
</feature>
<evidence type="ECO:0000313" key="2">
    <source>
        <dbReference type="EMBL" id="MDA5095127.1"/>
    </source>
</evidence>
<dbReference type="InterPro" id="IPR009100">
    <property type="entry name" value="AcylCoA_DH/oxidase_NM_dom_sf"/>
</dbReference>
<sequence>MPAQIEAFLASARAHDEVIKPDVDAWNEVRIWPREASDKATTLGLTGLYAPEEFGVLGLSL</sequence>
<reference evidence="2 3" key="1">
    <citation type="submission" date="2023-01" db="EMBL/GenBank/DDBJ databases">
        <authorList>
            <person name="Yoon J.-W."/>
        </authorList>
    </citation>
    <scope>NUCLEOTIDE SEQUENCE [LARGE SCALE GENOMIC DNA]</scope>
    <source>
        <strain evidence="2 3">KMU-50</strain>
    </source>
</reference>
<dbReference type="InterPro" id="IPR013786">
    <property type="entry name" value="AcylCoA_DH/ox_N"/>
</dbReference>
<comment type="caution">
    <text evidence="2">The sequence shown here is derived from an EMBL/GenBank/DDBJ whole genome shotgun (WGS) entry which is preliminary data.</text>
</comment>
<keyword evidence="3" id="KW-1185">Reference proteome</keyword>
<gene>
    <name evidence="2" type="ORF">O2N63_13645</name>
</gene>
<dbReference type="Pfam" id="PF02771">
    <property type="entry name" value="Acyl-CoA_dh_N"/>
    <property type="match status" value="1"/>
</dbReference>
<dbReference type="EMBL" id="JAQIIO010000007">
    <property type="protein sequence ID" value="MDA5095127.1"/>
    <property type="molecule type" value="Genomic_DNA"/>
</dbReference>
<evidence type="ECO:0000313" key="3">
    <source>
        <dbReference type="Proteomes" id="UP001528040"/>
    </source>
</evidence>
<name>A0ABT4W3M4_9RHOB</name>